<dbReference type="GO" id="GO:0003700">
    <property type="term" value="F:DNA-binding transcription factor activity"/>
    <property type="evidence" value="ECO:0007669"/>
    <property type="project" value="InterPro"/>
</dbReference>
<dbReference type="AlphaFoldDB" id="B7B8V2"/>
<dbReference type="PANTHER" id="PTHR43280">
    <property type="entry name" value="ARAC-FAMILY TRANSCRIPTIONAL REGULATOR"/>
    <property type="match status" value="1"/>
</dbReference>
<keyword evidence="1" id="KW-0805">Transcription regulation</keyword>
<dbReference type="HOGENOM" id="CLU_1377006_0_0_10"/>
<protein>
    <submittedName>
        <fullName evidence="5">Transcriptional regulator, AraC family</fullName>
    </submittedName>
</protein>
<dbReference type="EMBL" id="ABYH01000134">
    <property type="protein sequence ID" value="EEC97128.1"/>
    <property type="molecule type" value="Genomic_DNA"/>
</dbReference>
<keyword evidence="2" id="KW-0238">DNA-binding</keyword>
<organism evidence="5 6">
    <name type="scientific">Parabacteroides johnsonii DSM 18315</name>
    <dbReference type="NCBI Taxonomy" id="537006"/>
    <lineage>
        <taxon>Bacteria</taxon>
        <taxon>Pseudomonadati</taxon>
        <taxon>Bacteroidota</taxon>
        <taxon>Bacteroidia</taxon>
        <taxon>Bacteroidales</taxon>
        <taxon>Tannerellaceae</taxon>
        <taxon>Parabacteroides</taxon>
    </lineage>
</organism>
<evidence type="ECO:0000313" key="5">
    <source>
        <dbReference type="EMBL" id="EEC97128.1"/>
    </source>
</evidence>
<dbReference type="GO" id="GO:0043565">
    <property type="term" value="F:sequence-specific DNA binding"/>
    <property type="evidence" value="ECO:0007669"/>
    <property type="project" value="InterPro"/>
</dbReference>
<dbReference type="SUPFAM" id="SSF46689">
    <property type="entry name" value="Homeodomain-like"/>
    <property type="match status" value="1"/>
</dbReference>
<gene>
    <name evidence="5" type="ORF">PRABACTJOHN_01454</name>
</gene>
<dbReference type="InterPro" id="IPR020449">
    <property type="entry name" value="Tscrpt_reg_AraC-type_HTH"/>
</dbReference>
<proteinExistence type="predicted"/>
<evidence type="ECO:0000259" key="4">
    <source>
        <dbReference type="PROSITE" id="PS01124"/>
    </source>
</evidence>
<dbReference type="PANTHER" id="PTHR43280:SF32">
    <property type="entry name" value="TRANSCRIPTIONAL REGULATORY PROTEIN"/>
    <property type="match status" value="1"/>
</dbReference>
<sequence>MPPARRTDENRIVFRNRFLIKQVRYSGTQVVVGFTLDAVAVIIRICGIRFDSLNPMDVSTRKFHDAFRYGPGVPLGGKVNHKHIAVPGRSIGFIRISRIFNFTSDKPSKFGTPTVAYCADQLHLSANYFGDLIKKETGLSAQEYILAKTMDTAKELLADPTKSVSDVAYALGYQYPQYFSKAFKRVVGCSPNEYRNLN</sequence>
<accession>B7B8V2</accession>
<evidence type="ECO:0000256" key="3">
    <source>
        <dbReference type="ARBA" id="ARBA00023163"/>
    </source>
</evidence>
<dbReference type="STRING" id="537006.PRABACTJOHN_01454"/>
<comment type="caution">
    <text evidence="5">The sequence shown here is derived from an EMBL/GenBank/DDBJ whole genome shotgun (WGS) entry which is preliminary data.</text>
</comment>
<dbReference type="Proteomes" id="UP000005510">
    <property type="component" value="Unassembled WGS sequence"/>
</dbReference>
<dbReference type="SMART" id="SM00342">
    <property type="entry name" value="HTH_ARAC"/>
    <property type="match status" value="1"/>
</dbReference>
<dbReference type="PROSITE" id="PS01124">
    <property type="entry name" value="HTH_ARAC_FAMILY_2"/>
    <property type="match status" value="1"/>
</dbReference>
<reference evidence="5 6" key="1">
    <citation type="submission" date="2008-10" db="EMBL/GenBank/DDBJ databases">
        <title>Draft genome sequence of Parabacteroides johnsonii (DSM 18315).</title>
        <authorList>
            <person name="Sudarsanam P."/>
            <person name="Ley R."/>
            <person name="Guruge J."/>
            <person name="Turnbaugh P.J."/>
            <person name="Mahowald M."/>
            <person name="Liep D."/>
            <person name="Gordon J."/>
        </authorList>
    </citation>
    <scope>NUCLEOTIDE SEQUENCE [LARGE SCALE GENOMIC DNA]</scope>
    <source>
        <strain evidence="5 6">DSM 18315</strain>
    </source>
</reference>
<dbReference type="PRINTS" id="PR00032">
    <property type="entry name" value="HTHARAC"/>
</dbReference>
<evidence type="ECO:0000313" key="6">
    <source>
        <dbReference type="Proteomes" id="UP000005510"/>
    </source>
</evidence>
<dbReference type="InterPro" id="IPR018060">
    <property type="entry name" value="HTH_AraC"/>
</dbReference>
<dbReference type="Pfam" id="PF12833">
    <property type="entry name" value="HTH_18"/>
    <property type="match status" value="1"/>
</dbReference>
<reference evidence="5 6" key="2">
    <citation type="submission" date="2008-10" db="EMBL/GenBank/DDBJ databases">
        <authorList>
            <person name="Fulton L."/>
            <person name="Clifton S."/>
            <person name="Fulton B."/>
            <person name="Xu J."/>
            <person name="Minx P."/>
            <person name="Pepin K.H."/>
            <person name="Johnson M."/>
            <person name="Bhonagiri V."/>
            <person name="Nash W.E."/>
            <person name="Mardis E.R."/>
            <person name="Wilson R.K."/>
        </authorList>
    </citation>
    <scope>NUCLEOTIDE SEQUENCE [LARGE SCALE GENOMIC DNA]</scope>
    <source>
        <strain evidence="5 6">DSM 18315</strain>
    </source>
</reference>
<feature type="domain" description="HTH araC/xylS-type" evidence="4">
    <location>
        <begin position="97"/>
        <end position="197"/>
    </location>
</feature>
<dbReference type="Gene3D" id="1.10.10.60">
    <property type="entry name" value="Homeodomain-like"/>
    <property type="match status" value="2"/>
</dbReference>
<keyword evidence="3" id="KW-0804">Transcription</keyword>
<evidence type="ECO:0000256" key="1">
    <source>
        <dbReference type="ARBA" id="ARBA00023015"/>
    </source>
</evidence>
<name>B7B8V2_9BACT</name>
<dbReference type="InterPro" id="IPR009057">
    <property type="entry name" value="Homeodomain-like_sf"/>
</dbReference>
<evidence type="ECO:0000256" key="2">
    <source>
        <dbReference type="ARBA" id="ARBA00023125"/>
    </source>
</evidence>